<name>A0ABX4ZVW8_9ENTR</name>
<dbReference type="Proteomes" id="UP000237025">
    <property type="component" value="Unassembled WGS sequence"/>
</dbReference>
<organism evidence="1 2">
    <name type="scientific">Lelliottia aquatilis</name>
    <dbReference type="NCBI Taxonomy" id="2080838"/>
    <lineage>
        <taxon>Bacteria</taxon>
        <taxon>Pseudomonadati</taxon>
        <taxon>Pseudomonadota</taxon>
        <taxon>Gammaproteobacteria</taxon>
        <taxon>Enterobacterales</taxon>
        <taxon>Enterobacteriaceae</taxon>
        <taxon>Lelliottia</taxon>
    </lineage>
</organism>
<gene>
    <name evidence="1" type="ORF">C3712_21045</name>
</gene>
<keyword evidence="2" id="KW-1185">Reference proteome</keyword>
<proteinExistence type="predicted"/>
<accession>A0ABX4ZVW8</accession>
<reference evidence="1 2" key="1">
    <citation type="submission" date="2018-02" db="EMBL/GenBank/DDBJ databases">
        <title>Lelliotia aquatilis sp. nov., isolated from drinking water.</title>
        <authorList>
            <person name="Kaempfer P."/>
            <person name="Glaeser S."/>
            <person name="Exner M."/>
            <person name="Doijad S."/>
            <person name="Chakraborty T."/>
        </authorList>
    </citation>
    <scope>NUCLEOTIDE SEQUENCE [LARGE SCALE GENOMIC DNA]</scope>
    <source>
        <strain evidence="1 2">6331-17</strain>
    </source>
</reference>
<evidence type="ECO:0000313" key="1">
    <source>
        <dbReference type="EMBL" id="POZ19809.1"/>
    </source>
</evidence>
<protein>
    <submittedName>
        <fullName evidence="1">Uncharacterized protein</fullName>
    </submittedName>
</protein>
<dbReference type="EMBL" id="PQVW01000023">
    <property type="protein sequence ID" value="POZ19809.1"/>
    <property type="molecule type" value="Genomic_DNA"/>
</dbReference>
<comment type="caution">
    <text evidence="1">The sequence shown here is derived from an EMBL/GenBank/DDBJ whole genome shotgun (WGS) entry which is preliminary data.</text>
</comment>
<evidence type="ECO:0000313" key="2">
    <source>
        <dbReference type="Proteomes" id="UP000237025"/>
    </source>
</evidence>
<sequence>MALYISAQKKYGNLLADSLDLDVKYELILSDIEKGSIKSVLNSIANGLGQFINVQSMRLINDLIDINELDSTEKIEELIEFQESKIKEECNKISPHLDRVRFTEVISDISSANKLLEKGEKVVINHKTDSDDNIYYLNTGMRVSVDPEEMLIKGDHIINTTKDFLDIIKPVNFGDSQWLVRSRTTGKQYLAFMEDKTWLNLYQTGQLPVITAKYCMIAIIRIDAFKTKRKTEIKRAEILRVISVISSDEVQNELF</sequence>